<evidence type="ECO:0000256" key="3">
    <source>
        <dbReference type="ARBA" id="ARBA00022837"/>
    </source>
</evidence>
<reference evidence="5 6" key="1">
    <citation type="submission" date="2016-10" db="EMBL/GenBank/DDBJ databases">
        <authorList>
            <person name="de Groot N.N."/>
        </authorList>
    </citation>
    <scope>NUCLEOTIDE SEQUENCE [LARGE SCALE GENOMIC DNA]</scope>
    <source>
        <strain evidence="5 6">DSM 15893</strain>
    </source>
</reference>
<dbReference type="GeneID" id="35873734"/>
<dbReference type="PANTHER" id="PTHR38340:SF1">
    <property type="entry name" value="S-LAYER PROTEIN"/>
    <property type="match status" value="1"/>
</dbReference>
<dbReference type="EMBL" id="FOWR01000001">
    <property type="protein sequence ID" value="SFO71556.1"/>
    <property type="molecule type" value="Genomic_DNA"/>
</dbReference>
<dbReference type="PANTHER" id="PTHR38340">
    <property type="entry name" value="S-LAYER PROTEIN"/>
    <property type="match status" value="1"/>
</dbReference>
<dbReference type="SUPFAM" id="SSF51120">
    <property type="entry name" value="beta-Roll"/>
    <property type="match status" value="4"/>
</dbReference>
<accession>A0A1I5JGQ8</accession>
<sequence length="1310" mass="136054">MSNIIHGTENDDEIIGTTGVDTLYGYDGNDYLQGDGDDDFLYGGNDDDTLIGGAGNDEVHGGSGNDWLRGGSGTDFLYGDDGDDTIEGGLGNDAIQGGNGNDRLFGDDGNDVLSGGAGEDIIKAGKGNDTVSGGADKDVIFGEHGDDTLNGDAGNDVIYGDGDNDTINGQEGDDTVVGGAGDDNVSGGVGNDWVRGGSGEDKLFGNEGNDTLEGGLGNDELTGGEGNDRLFGNDGEDIINADAGNDKVRAGNGNDTVNGGDGRDVLFGDNGDDIINGDGGTDVLWGGNGIDTIKGGTDDDSLWGQAGNDLLYGEDGNDTARGGEGNDRIEGANGNDSLWGGTGDDHLIGDDGTDPTINTGTGSQSAGVSIRADGPAVQSGLNHSATTTAISIDGVPYVVTTQWAVSGLSIVYRVESDGSLTETDRMTYNSSEGTLVTSSSGDITSDMQDAGLHISAFGNGLTQSNIFHVDGNATLFMTSQNSGSITAWHIAPDGTFSLEGGLRFGHSQTHLSGGIVRENVVFEAENGQEYIFATRPQNDRIDTLTYNSATSEIAETGNTIATGDWGTGLDIVTIDGATFLVSSANDKVSLFSVDAQTGALTLADSHTFDQNIGTYNSVNFYETSDGRAYAIVTGGTGEGEIFVYEVNREGSLTLTDSISGNGVRYTSAGEVDGEPVFISPNPSEGIDLYTLSDEGKLVLQTTIKDIENDVTTPVIVQTEDGSYFLVDADGNTASVKLDTSQFQNRVINDFLDGQEGNDTLEGGAGDDILRGGVDNDKIYGGDGHDYLIGDDRQTPTLSISAAEPVISGDTNASATTTAITVDGVAYVVTTQWAVSGLSIVYRVENDGSLTETDRMTYDSSAGTVTTTSSGDISADIQEAGVPISAFGNGLTQSNIFDVDGDATLFMTSQNSGSITAWHIAPDGTFSLEGGLRFGHSQTHLSGGIVRENVVFEALDGQEYIYASRSQNDRIDTLTYDSQTGEIAETGNTIATGDWGTGLDIITINGQTFLVSSANDSVSLFSVDQRSGALTLADTQTFEATLGTYNGVNFYETSDGKAYAIVSGGPGESNIYVYELNSEGSLALTDTIEGGGTRYSSAGYVDGEPVFVAPNPEEGVDLFTLSKDGKLVHQTNIAGIENDVTAPVIVQTEDGSYYLVDADGNAATVKLNFDYDIGNTDTRTHNDELYGGDGDDRIEGNYGDDKLDGGSGTDALFAGNGDDFLTGGQGNDTLTGGKGADVFFFDSDSGSDTVTDFNLRQDAIEIDASLAISFGQLNIAQSGANTVVSNSEGSVHIILEDVKVTELDSDMFNFT</sequence>
<dbReference type="PRINTS" id="PR00313">
    <property type="entry name" value="CABNDNGRPT"/>
</dbReference>
<dbReference type="SUPFAM" id="SSF63829">
    <property type="entry name" value="Calcium-dependent phosphotriesterase"/>
    <property type="match status" value="1"/>
</dbReference>
<evidence type="ECO:0000313" key="6">
    <source>
        <dbReference type="Proteomes" id="UP000182692"/>
    </source>
</evidence>
<comment type="subcellular location">
    <subcellularLocation>
        <location evidence="1">Secreted</location>
    </subcellularLocation>
</comment>
<dbReference type="Gene3D" id="2.150.10.10">
    <property type="entry name" value="Serralysin-like metalloprotease, C-terminal"/>
    <property type="match status" value="8"/>
</dbReference>
<dbReference type="GO" id="GO:0005509">
    <property type="term" value="F:calcium ion binding"/>
    <property type="evidence" value="ECO:0007669"/>
    <property type="project" value="InterPro"/>
</dbReference>
<feature type="region of interest" description="Disordered" evidence="4">
    <location>
        <begin position="1178"/>
        <end position="1198"/>
    </location>
</feature>
<dbReference type="Gene3D" id="2.130.10.10">
    <property type="entry name" value="YVTN repeat-like/Quinoprotein amine dehydrogenase"/>
    <property type="match status" value="1"/>
</dbReference>
<feature type="compositionally biased region" description="Polar residues" evidence="4">
    <location>
        <begin position="355"/>
        <end position="367"/>
    </location>
</feature>
<feature type="region of interest" description="Disordered" evidence="4">
    <location>
        <begin position="243"/>
        <end position="262"/>
    </location>
</feature>
<dbReference type="RefSeq" id="WP_074924898.1">
    <property type="nucleotide sequence ID" value="NZ_FOWR01000001.1"/>
</dbReference>
<dbReference type="Proteomes" id="UP000182692">
    <property type="component" value="Unassembled WGS sequence"/>
</dbReference>
<dbReference type="InterPro" id="IPR011049">
    <property type="entry name" value="Serralysin-like_metalloprot_C"/>
</dbReference>
<feature type="region of interest" description="Disordered" evidence="4">
    <location>
        <begin position="313"/>
        <end position="369"/>
    </location>
</feature>
<dbReference type="SUPFAM" id="SSF101908">
    <property type="entry name" value="Putative isomerase YbhE"/>
    <property type="match status" value="1"/>
</dbReference>
<dbReference type="STRING" id="1121869.SAMN03084138_00163"/>
<gene>
    <name evidence="5" type="ORF">SAMN03084138_00163</name>
</gene>
<protein>
    <submittedName>
        <fullName evidence="5">Ca2+-binding protein, RTX toxin-related</fullName>
    </submittedName>
</protein>
<keyword evidence="3" id="KW-0106">Calcium</keyword>
<organism evidence="5 6">
    <name type="scientific">Enterovibrio norvegicus DSM 15893</name>
    <dbReference type="NCBI Taxonomy" id="1121869"/>
    <lineage>
        <taxon>Bacteria</taxon>
        <taxon>Pseudomonadati</taxon>
        <taxon>Pseudomonadota</taxon>
        <taxon>Gammaproteobacteria</taxon>
        <taxon>Vibrionales</taxon>
        <taxon>Vibrionaceae</taxon>
        <taxon>Enterovibrio</taxon>
    </lineage>
</organism>
<name>A0A1I5JGQ8_9GAMM</name>
<dbReference type="InterPro" id="IPR001343">
    <property type="entry name" value="Hemolysn_Ca-bd"/>
</dbReference>
<dbReference type="PROSITE" id="PS00330">
    <property type="entry name" value="HEMOLYSIN_CALCIUM"/>
    <property type="match status" value="10"/>
</dbReference>
<dbReference type="GO" id="GO:0005576">
    <property type="term" value="C:extracellular region"/>
    <property type="evidence" value="ECO:0007669"/>
    <property type="project" value="UniProtKB-SubCell"/>
</dbReference>
<evidence type="ECO:0000256" key="1">
    <source>
        <dbReference type="ARBA" id="ARBA00004613"/>
    </source>
</evidence>
<dbReference type="InterPro" id="IPR050557">
    <property type="entry name" value="RTX_toxin/Mannuronan_C5-epim"/>
</dbReference>
<dbReference type="Pfam" id="PF00353">
    <property type="entry name" value="HemolysinCabind"/>
    <property type="match status" value="11"/>
</dbReference>
<proteinExistence type="predicted"/>
<dbReference type="InterPro" id="IPR023296">
    <property type="entry name" value="Glyco_hydro_beta-prop_sf"/>
</dbReference>
<evidence type="ECO:0000256" key="2">
    <source>
        <dbReference type="ARBA" id="ARBA00022525"/>
    </source>
</evidence>
<evidence type="ECO:0000313" key="5">
    <source>
        <dbReference type="EMBL" id="SFO71556.1"/>
    </source>
</evidence>
<evidence type="ECO:0000256" key="4">
    <source>
        <dbReference type="SAM" id="MobiDB-lite"/>
    </source>
</evidence>
<dbReference type="Gene3D" id="2.115.10.20">
    <property type="entry name" value="Glycosyl hydrolase domain, family 43"/>
    <property type="match status" value="1"/>
</dbReference>
<dbReference type="InterPro" id="IPR018511">
    <property type="entry name" value="Hemolysin-typ_Ca-bd_CS"/>
</dbReference>
<dbReference type="OrthoDB" id="5918423at2"/>
<dbReference type="InterPro" id="IPR015943">
    <property type="entry name" value="WD40/YVTN_repeat-like_dom_sf"/>
</dbReference>
<keyword evidence="2" id="KW-0964">Secreted</keyword>